<accession>A0A818UXZ0</accession>
<feature type="compositionally biased region" description="Polar residues" evidence="1">
    <location>
        <begin position="962"/>
        <end position="971"/>
    </location>
</feature>
<feature type="compositionally biased region" description="Polar residues" evidence="1">
    <location>
        <begin position="1015"/>
        <end position="1035"/>
    </location>
</feature>
<dbReference type="InterPro" id="IPR018289">
    <property type="entry name" value="MULE_transposase_dom"/>
</dbReference>
<feature type="compositionally biased region" description="Low complexity" evidence="1">
    <location>
        <begin position="7"/>
        <end position="38"/>
    </location>
</feature>
<feature type="region of interest" description="Disordered" evidence="1">
    <location>
        <begin position="1010"/>
        <end position="1035"/>
    </location>
</feature>
<feature type="compositionally biased region" description="Polar residues" evidence="1">
    <location>
        <begin position="520"/>
        <end position="532"/>
    </location>
</feature>
<reference evidence="3" key="1">
    <citation type="submission" date="2021-02" db="EMBL/GenBank/DDBJ databases">
        <authorList>
            <person name="Nowell W R."/>
        </authorList>
    </citation>
    <scope>NUCLEOTIDE SEQUENCE</scope>
</reference>
<feature type="compositionally biased region" description="Acidic residues" evidence="1">
    <location>
        <begin position="495"/>
        <end position="507"/>
    </location>
</feature>
<feature type="compositionally biased region" description="Low complexity" evidence="1">
    <location>
        <begin position="973"/>
        <end position="991"/>
    </location>
</feature>
<feature type="region of interest" description="Disordered" evidence="1">
    <location>
        <begin position="962"/>
        <end position="991"/>
    </location>
</feature>
<proteinExistence type="predicted"/>
<dbReference type="EMBL" id="CAJNYT010004926">
    <property type="protein sequence ID" value="CAF3701443.1"/>
    <property type="molecule type" value="Genomic_DNA"/>
</dbReference>
<dbReference type="Pfam" id="PF10551">
    <property type="entry name" value="MULE"/>
    <property type="match status" value="1"/>
</dbReference>
<feature type="region of interest" description="Disordered" evidence="1">
    <location>
        <begin position="450"/>
        <end position="532"/>
    </location>
</feature>
<feature type="compositionally biased region" description="Acidic residues" evidence="1">
    <location>
        <begin position="262"/>
        <end position="283"/>
    </location>
</feature>
<name>A0A818UXZ0_9BILA</name>
<organism evidence="3 4">
    <name type="scientific">Rotaria socialis</name>
    <dbReference type="NCBI Taxonomy" id="392032"/>
    <lineage>
        <taxon>Eukaryota</taxon>
        <taxon>Metazoa</taxon>
        <taxon>Spiralia</taxon>
        <taxon>Gnathifera</taxon>
        <taxon>Rotifera</taxon>
        <taxon>Eurotatoria</taxon>
        <taxon>Bdelloidea</taxon>
        <taxon>Philodinida</taxon>
        <taxon>Philodinidae</taxon>
        <taxon>Rotaria</taxon>
    </lineage>
</organism>
<feature type="compositionally biased region" description="Acidic residues" evidence="1">
    <location>
        <begin position="478"/>
        <end position="487"/>
    </location>
</feature>
<feature type="region of interest" description="Disordered" evidence="1">
    <location>
        <begin position="743"/>
        <end position="768"/>
    </location>
</feature>
<feature type="region of interest" description="Disordered" evidence="1">
    <location>
        <begin position="198"/>
        <end position="286"/>
    </location>
</feature>
<evidence type="ECO:0000313" key="3">
    <source>
        <dbReference type="EMBL" id="CAF3701443.1"/>
    </source>
</evidence>
<feature type="region of interest" description="Disordered" evidence="1">
    <location>
        <begin position="1"/>
        <end position="51"/>
    </location>
</feature>
<comment type="caution">
    <text evidence="3">The sequence shown here is derived from an EMBL/GenBank/DDBJ whole genome shotgun (WGS) entry which is preliminary data.</text>
</comment>
<gene>
    <name evidence="3" type="ORF">GRG538_LOCUS28372</name>
</gene>
<feature type="domain" description="MULE transposase" evidence="2">
    <location>
        <begin position="1193"/>
        <end position="1288"/>
    </location>
</feature>
<feature type="region of interest" description="Disordered" evidence="1">
    <location>
        <begin position="636"/>
        <end position="695"/>
    </location>
</feature>
<dbReference type="Proteomes" id="UP000663872">
    <property type="component" value="Unassembled WGS sequence"/>
</dbReference>
<evidence type="ECO:0000313" key="4">
    <source>
        <dbReference type="Proteomes" id="UP000663872"/>
    </source>
</evidence>
<sequence length="1387" mass="154737">MIKCIASSTSSSSKQTSSSTFGSSTSKIIPSSSSSSPKEANLCSNTTTKKKTKSKSKTQIINCSSGLQNNDNESDDEAHYDLQTCIEESGGLVQFLSTPCMILYKNNLQNQSDLENYVLQHLSSYKGNVCEFAGIKGTDAMKNKINEFYHRNQKTSMKSTILFKGHASKTTATQQMFLSNGHLYLYVDAVMKNKTSRNKRKKVCVGSARGGDREECHGKNGDRGIKGGISASTKYSQNETNGNGNNEGKKIDIENVNNGSETELEGDEGESEPCVNEDENSEEETSHINSMLLKQLLFKFQKTGDQSMNLFTCLRLASTGRTRRGSINWKGGSKNTGVYLLYNKKKEVQECVNNVLSYAREHGTLLSGAQLKTILDIENVEITKDRANGLVQVISKSVDIVTNPYFVPTTTKKPVYEYYGKNYELAMIHPIKPIPIPSAILAKYQKETNKKVDGGNKSGNEEESSVEMMEGKDSETYTAEDDDAMEVDDNKTNEENDTNSGDDEDENEKLNELKNNSSEGSSNNVKSGVDNKNQTVIDNSVLDEESIENNIILLPSNHLEVVSQENDPSNNNVVNISKQIEPQVENVITRSSSPITGKNDSSITIDIRSRSSRQTVSSSVTCFNDLSVLNRNSKLTTTLPSTTTPSLDSTDSARNPMSLTDTSHSNTVQRSSSVESTSKITLSLEQPVTPSHHHNRNKKIAMLKKLLLVKLHPKSSYQRRSFFLRSKTRKKQQQLSTITSFKRKPDGEHTHTVPSTVPLKKKKSNNGEKAGTNYEAALHIPSSSSHLYCPALPFQHQYQYSHSSEPQPQTLSPDEWSLIISLRMMKNFNVSPPFQPPPLSSYRQAGGATSYQAISSYQTCHQMQPSTYYATAPPYYHHPYAGSATVSQQFLNAQEIQYSTTQAQASFTTPVSSLPPSTTVALSSPLFTRTASPSSSFITPSFLSSSPPTISVQGKVALIPESPQTQSGHQNHSPEPQLQSPSPSSSNSTPVTIISPAQQQKQKSPIQHLLVPGRHQSSNSQLPTTYQYDSSRTRPTVQLIDPTKPYKIGDTIKVGGREPIHESKPDNVEIRRFKQRVRDRCRQELSSPRTIYEDELMKGKYSAEMLVVLPTFYNMQAQLYRIRQEHLPTSPTDSKFVLHPGFTTTDQGNRFLLYDSNVVQVPYASAPPEVGRLLIYASDLQLDILSKSNRIGSDGTFETAAQISHQNYIIIGEVEEKHPVPLIFCLCEHKNYETYKLIIKVLKTAVINLKLDLKPVYWMSDYESALTKAIKEEFPNTQLLGCAFHFSQAIYRNIQGKGLQDAYQNLEVVRQVLRQIMALAFVPSDQITRVYYDVIKPQLNNVPAKPISLRHNLRDFFKYFESFWLRKTNQFCVFNQSTRTNNGLEGN</sequence>
<evidence type="ECO:0000256" key="1">
    <source>
        <dbReference type="SAM" id="MobiDB-lite"/>
    </source>
</evidence>
<protein>
    <recommendedName>
        <fullName evidence="2">MULE transposase domain-containing protein</fullName>
    </recommendedName>
</protein>
<feature type="compositionally biased region" description="Basic and acidic residues" evidence="1">
    <location>
        <begin position="210"/>
        <end position="225"/>
    </location>
</feature>
<feature type="compositionally biased region" description="Low complexity" evidence="1">
    <location>
        <begin position="636"/>
        <end position="652"/>
    </location>
</feature>
<evidence type="ECO:0000259" key="2">
    <source>
        <dbReference type="Pfam" id="PF10551"/>
    </source>
</evidence>
<feature type="compositionally biased region" description="Polar residues" evidence="1">
    <location>
        <begin position="653"/>
        <end position="689"/>
    </location>
</feature>